<reference evidence="8 9" key="1">
    <citation type="journal article" date="2022" name="IScience">
        <title>An ultrasensitive nanofiber-based assay for enzymatic hydrolysis and deep-sea microbial degradation of cellulose.</title>
        <authorList>
            <person name="Tsudome M."/>
            <person name="Tachioka M."/>
            <person name="Miyazaki M."/>
            <person name="Uchimura K."/>
            <person name="Tsuda M."/>
            <person name="Takaki Y."/>
            <person name="Deguchi S."/>
        </authorList>
    </citation>
    <scope>NUCLEOTIDE SEQUENCE [LARGE SCALE GENOMIC DNA]</scope>
    <source>
        <strain evidence="8 9">GE09</strain>
    </source>
</reference>
<evidence type="ECO:0000256" key="4">
    <source>
        <dbReference type="ARBA" id="ARBA00023326"/>
    </source>
</evidence>
<evidence type="ECO:0000256" key="5">
    <source>
        <dbReference type="RuleBase" id="RU361174"/>
    </source>
</evidence>
<dbReference type="EMBL" id="AP023086">
    <property type="protein sequence ID" value="BCD97787.1"/>
    <property type="molecule type" value="Genomic_DNA"/>
</dbReference>
<feature type="region of interest" description="Disordered" evidence="6">
    <location>
        <begin position="31"/>
        <end position="104"/>
    </location>
</feature>
<dbReference type="InterPro" id="IPR001000">
    <property type="entry name" value="GH10_dom"/>
</dbReference>
<dbReference type="EC" id="3.2.1.8" evidence="5"/>
<keyword evidence="3 5" id="KW-0119">Carbohydrate metabolism</keyword>
<dbReference type="SMART" id="SM00633">
    <property type="entry name" value="Glyco_10"/>
    <property type="match status" value="1"/>
</dbReference>
<keyword evidence="2 5" id="KW-0378">Hydrolase</keyword>
<evidence type="ECO:0000256" key="1">
    <source>
        <dbReference type="ARBA" id="ARBA00022737"/>
    </source>
</evidence>
<dbReference type="InterPro" id="IPR044846">
    <property type="entry name" value="GH10"/>
</dbReference>
<keyword evidence="1" id="KW-0677">Repeat</keyword>
<dbReference type="Gene3D" id="2.60.120.260">
    <property type="entry name" value="Galactose-binding domain-like"/>
    <property type="match status" value="1"/>
</dbReference>
<dbReference type="GO" id="GO:0045493">
    <property type="term" value="P:xylan catabolic process"/>
    <property type="evidence" value="ECO:0007669"/>
    <property type="project" value="UniProtKB-KW"/>
</dbReference>
<sequence length="599" mass="63885">MLSLINTSSRNKGKSLIAIATLSLALGGCKDDEDDDAASSSSIASSEMAISSEAASSSEMTMSSEEASSSEMTMSSEAASSSEMAMSSEAASSSEMAMSSEATSSSEMATACAAVTDNLAVNGGAEDGLTPWGAQGATAEQSDAEAHCGSFSILVSGRTDSWNAPLINLSNFATGETYSFEVWVKMAAGEGTETVSLTVNYTDDDGNANYTGITSESVTADDWVKLSGSYTHTPTGTSTGVYAYIESASETASYYVDDMVILGAAGDDSIVYPEPDATATGGLAAGATKFLGNIIASSIPTSFGSYWNQVTPENSGKWDAVEGSRDFMNWGNLDRAYAYAKVNGMPFKGHTFVWGSQEPSWIGSLTEAEQLAEVEEWIQAYCERYDAPAENGFKHMIDVVNEPTNAPASYRDAIGGAGTTGWDWVIWSYEKARQYCPNATLLINDYNIINDAVNGSNTNSTDYETIIGLLNDRDLIDGVGFQTHAFSINGVDSWNSVTAAQIDAELDRFAVFNIPLYISELDIDDEGMDQCARYKALFPTMWEHPSIQGVTLWGYIEGQTWRNTERSGIVTAEGTEKAAIIWLREYLDGNGSAECGSDT</sequence>
<dbReference type="AlphaFoldDB" id="A0AAN2BKA7"/>
<dbReference type="SUPFAM" id="SSF51445">
    <property type="entry name" value="(Trans)glycosidases"/>
    <property type="match status" value="1"/>
</dbReference>
<evidence type="ECO:0000256" key="3">
    <source>
        <dbReference type="ARBA" id="ARBA00023277"/>
    </source>
</evidence>
<comment type="similarity">
    <text evidence="5">Belongs to the glycosyl hydrolase 10 (cellulase F) family.</text>
</comment>
<gene>
    <name evidence="8" type="ORF">MARGE09_P1988</name>
</gene>
<dbReference type="Proteomes" id="UP001320119">
    <property type="component" value="Chromosome"/>
</dbReference>
<dbReference type="Pfam" id="PF00331">
    <property type="entry name" value="Glyco_hydro_10"/>
    <property type="match status" value="1"/>
</dbReference>
<organism evidence="8 9">
    <name type="scientific">Marinagarivorans cellulosilyticus</name>
    <dbReference type="NCBI Taxonomy" id="2721545"/>
    <lineage>
        <taxon>Bacteria</taxon>
        <taxon>Pseudomonadati</taxon>
        <taxon>Pseudomonadota</taxon>
        <taxon>Gammaproteobacteria</taxon>
        <taxon>Cellvibrionales</taxon>
        <taxon>Cellvibrionaceae</taxon>
        <taxon>Marinagarivorans</taxon>
    </lineage>
</organism>
<name>A0AAN2BKA7_9GAMM</name>
<dbReference type="GO" id="GO:0031176">
    <property type="term" value="F:endo-1,4-beta-xylanase activity"/>
    <property type="evidence" value="ECO:0007669"/>
    <property type="project" value="UniProtKB-EC"/>
</dbReference>
<evidence type="ECO:0000313" key="9">
    <source>
        <dbReference type="Proteomes" id="UP001320119"/>
    </source>
</evidence>
<dbReference type="SUPFAM" id="SSF49785">
    <property type="entry name" value="Galactose-binding domain-like"/>
    <property type="match status" value="1"/>
</dbReference>
<dbReference type="PROSITE" id="PS51760">
    <property type="entry name" value="GH10_2"/>
    <property type="match status" value="1"/>
</dbReference>
<dbReference type="InterPro" id="IPR017853">
    <property type="entry name" value="GH"/>
</dbReference>
<evidence type="ECO:0000313" key="8">
    <source>
        <dbReference type="EMBL" id="BCD97787.1"/>
    </source>
</evidence>
<feature type="compositionally biased region" description="Low complexity" evidence="6">
    <location>
        <begin position="38"/>
        <end position="104"/>
    </location>
</feature>
<evidence type="ECO:0000256" key="2">
    <source>
        <dbReference type="ARBA" id="ARBA00022801"/>
    </source>
</evidence>
<evidence type="ECO:0000256" key="6">
    <source>
        <dbReference type="SAM" id="MobiDB-lite"/>
    </source>
</evidence>
<feature type="domain" description="GH10" evidence="7">
    <location>
        <begin position="296"/>
        <end position="586"/>
    </location>
</feature>
<keyword evidence="4 5" id="KW-0624">Polysaccharide degradation</keyword>
<dbReference type="Pfam" id="PF02018">
    <property type="entry name" value="CBM_4_9"/>
    <property type="match status" value="1"/>
</dbReference>
<dbReference type="RefSeq" id="WP_236987266.1">
    <property type="nucleotide sequence ID" value="NZ_AP023086.1"/>
</dbReference>
<dbReference type="PRINTS" id="PR00134">
    <property type="entry name" value="GLHYDRLASE10"/>
</dbReference>
<evidence type="ECO:0000259" key="7">
    <source>
        <dbReference type="PROSITE" id="PS51760"/>
    </source>
</evidence>
<keyword evidence="5" id="KW-0326">Glycosidase</keyword>
<dbReference type="Gene3D" id="3.20.20.80">
    <property type="entry name" value="Glycosidases"/>
    <property type="match status" value="1"/>
</dbReference>
<accession>A0AAN2BKA7</accession>
<keyword evidence="9" id="KW-1185">Reference proteome</keyword>
<dbReference type="InterPro" id="IPR008979">
    <property type="entry name" value="Galactose-bd-like_sf"/>
</dbReference>
<protein>
    <recommendedName>
        <fullName evidence="5">Beta-xylanase</fullName>
        <ecNumber evidence="5">3.2.1.8</ecNumber>
    </recommendedName>
</protein>
<dbReference type="KEGG" id="marq:MARGE09_P1988"/>
<proteinExistence type="inferred from homology"/>
<dbReference type="PANTHER" id="PTHR31490:SF1">
    <property type="entry name" value="ENDO-1,4-BETA-XYLANASE 1"/>
    <property type="match status" value="1"/>
</dbReference>
<comment type="catalytic activity">
    <reaction evidence="5">
        <text>Endohydrolysis of (1-&gt;4)-beta-D-xylosidic linkages in xylans.</text>
        <dbReference type="EC" id="3.2.1.8"/>
    </reaction>
</comment>
<dbReference type="InterPro" id="IPR003305">
    <property type="entry name" value="CenC_carb-bd"/>
</dbReference>
<dbReference type="PANTHER" id="PTHR31490">
    <property type="entry name" value="GLYCOSYL HYDROLASE"/>
    <property type="match status" value="1"/>
</dbReference>